<evidence type="ECO:0008006" key="3">
    <source>
        <dbReference type="Google" id="ProtNLM"/>
    </source>
</evidence>
<accession>A0A0F1AZA7</accession>
<gene>
    <name evidence="1" type="ORF">SS37_10490</name>
</gene>
<dbReference type="Gene3D" id="3.90.1720.70">
    <property type="match status" value="1"/>
</dbReference>
<dbReference type="EMBL" id="JZYX01000018">
    <property type="protein sequence ID" value="KJN27481.1"/>
    <property type="molecule type" value="Genomic_DNA"/>
</dbReference>
<organism evidence="1 2">
    <name type="scientific">Enterobacter sichuanensis</name>
    <dbReference type="NCBI Taxonomy" id="2071710"/>
    <lineage>
        <taxon>Bacteria</taxon>
        <taxon>Pseudomonadati</taxon>
        <taxon>Pseudomonadota</taxon>
        <taxon>Gammaproteobacteria</taxon>
        <taxon>Enterobacterales</taxon>
        <taxon>Enterobacteriaceae</taxon>
        <taxon>Enterobacter</taxon>
        <taxon>Enterobacter cloacae complex</taxon>
    </lineage>
</organism>
<evidence type="ECO:0000313" key="2">
    <source>
        <dbReference type="Proteomes" id="UP000033352"/>
    </source>
</evidence>
<comment type="caution">
    <text evidence="1">The sequence shown here is derived from an EMBL/GenBank/DDBJ whole genome shotgun (WGS) entry which is preliminary data.</text>
</comment>
<dbReference type="Proteomes" id="UP000033352">
    <property type="component" value="Unassembled WGS sequence"/>
</dbReference>
<evidence type="ECO:0000313" key="1">
    <source>
        <dbReference type="EMBL" id="KJN27481.1"/>
    </source>
</evidence>
<proteinExistence type="predicted"/>
<protein>
    <recommendedName>
        <fullName evidence="3">Cytoplasmic protein</fullName>
    </recommendedName>
</protein>
<dbReference type="PATRIC" id="fig|1619248.3.peg.1174"/>
<dbReference type="OrthoDB" id="8480759at2"/>
<sequence length="163" mass="17835">MSHMRPAFGAAWNRFREVNVNVVQVGKLLGGKVQHNIDAGIFKNACPIRMSYVLNYCGIPIPSNSKYATVTGNDKKRYMFRVKDMIAFLPTVLGSADMSVSSPTPAQFAGKQGIIIFTGHGWYDATGHVTLWNGNICSDDCHFLGSPGNGSFIPTNATFWSLK</sequence>
<dbReference type="InterPro" id="IPR025562">
    <property type="entry name" value="Tae4"/>
</dbReference>
<dbReference type="Pfam" id="PF14113">
    <property type="entry name" value="Tae4"/>
    <property type="match status" value="1"/>
</dbReference>
<reference evidence="1 2" key="1">
    <citation type="submission" date="2015-03" db="EMBL/GenBank/DDBJ databases">
        <authorList>
            <person name="McCorrison J."/>
            <person name="Sanka R."/>
            <person name="Adams M."/>
            <person name="Brinkac L."/>
            <person name="Nierman W."/>
            <person name="Sutton G."/>
            <person name="Nelson K."/>
            <person name="Kiedrowski L."/>
            <person name="Guerrero D."/>
            <person name="Bonomo R."/>
        </authorList>
    </citation>
    <scope>NUCLEOTIDE SEQUENCE [LARGE SCALE GENOMIC DNA]</scope>
    <source>
        <strain evidence="1 2">35699</strain>
    </source>
</reference>
<dbReference type="RefSeq" id="WP_045285507.1">
    <property type="nucleotide sequence ID" value="NZ_CABMND010000008.1"/>
</dbReference>
<name>A0A0F1AZA7_9ENTR</name>
<dbReference type="AlphaFoldDB" id="A0A0F1AZA7"/>